<proteinExistence type="inferred from homology"/>
<dbReference type="InterPro" id="IPR002347">
    <property type="entry name" value="SDR_fam"/>
</dbReference>
<reference evidence="3 4" key="1">
    <citation type="submission" date="2018-01" db="EMBL/GenBank/DDBJ databases">
        <title>The draft genome sequence of Cohaesibacter sp. H1304.</title>
        <authorList>
            <person name="Wang N.-N."/>
            <person name="Du Z.-J."/>
        </authorList>
    </citation>
    <scope>NUCLEOTIDE SEQUENCE [LARGE SCALE GENOMIC DNA]</scope>
    <source>
        <strain evidence="3 4">H1304</strain>
    </source>
</reference>
<evidence type="ECO:0000256" key="2">
    <source>
        <dbReference type="ARBA" id="ARBA00023002"/>
    </source>
</evidence>
<comment type="caution">
    <text evidence="3">The sequence shown here is derived from an EMBL/GenBank/DDBJ whole genome shotgun (WGS) entry which is preliminary data.</text>
</comment>
<evidence type="ECO:0000256" key="1">
    <source>
        <dbReference type="ARBA" id="ARBA00006484"/>
    </source>
</evidence>
<dbReference type="EMBL" id="PKUQ01000016">
    <property type="protein sequence ID" value="PLW77381.1"/>
    <property type="molecule type" value="Genomic_DNA"/>
</dbReference>
<dbReference type="RefSeq" id="WP_101533400.1">
    <property type="nucleotide sequence ID" value="NZ_PKUQ01000016.1"/>
</dbReference>
<dbReference type="Gene3D" id="3.40.50.720">
    <property type="entry name" value="NAD(P)-binding Rossmann-like Domain"/>
    <property type="match status" value="1"/>
</dbReference>
<dbReference type="InterPro" id="IPR036291">
    <property type="entry name" value="NAD(P)-bd_dom_sf"/>
</dbReference>
<accession>A0A2N5XS79</accession>
<dbReference type="AlphaFoldDB" id="A0A2N5XS79"/>
<gene>
    <name evidence="3" type="ORF">C0081_08550</name>
</gene>
<dbReference type="PROSITE" id="PS00061">
    <property type="entry name" value="ADH_SHORT"/>
    <property type="match status" value="1"/>
</dbReference>
<sequence>MTEKRLEGRVAVVTGASRGIGWQAAIALAREGAHIIAVAKTVGALEELDDAIKAFGGATTLVPLDLMDYEGIDRLGAAIFERWGKLDILFANAGLLGAVTPLGHADPVKDWDKVLGVNLTANWRLIRSFDPLLRQSDAGRALFMTSGSPHKCKPYWGVYSVSKAGLEALVRTYAGETEQTNMRVNCFNPGPTRTGMRAKAVPGEDPKTLPHPSELAPYIVDCLVPACTGHGRMFNYPSKSWKDYGSPLID</sequence>
<protein>
    <submittedName>
        <fullName evidence="3">Oxidoreductase</fullName>
    </submittedName>
</protein>
<dbReference type="InterPro" id="IPR020904">
    <property type="entry name" value="Sc_DH/Rdtase_CS"/>
</dbReference>
<comment type="similarity">
    <text evidence="1">Belongs to the short-chain dehydrogenases/reductases (SDR) family.</text>
</comment>
<dbReference type="Pfam" id="PF00106">
    <property type="entry name" value="adh_short"/>
    <property type="match status" value="1"/>
</dbReference>
<dbReference type="SUPFAM" id="SSF51735">
    <property type="entry name" value="NAD(P)-binding Rossmann-fold domains"/>
    <property type="match status" value="1"/>
</dbReference>
<dbReference type="PANTHER" id="PTHR44196:SF4">
    <property type="entry name" value="SHORT CHAIN DEHYDROGENASE"/>
    <property type="match status" value="1"/>
</dbReference>
<keyword evidence="4" id="KW-1185">Reference proteome</keyword>
<dbReference type="PANTHER" id="PTHR44196">
    <property type="entry name" value="DEHYDROGENASE/REDUCTASE SDR FAMILY MEMBER 7B"/>
    <property type="match status" value="1"/>
</dbReference>
<dbReference type="PRINTS" id="PR00081">
    <property type="entry name" value="GDHRDH"/>
</dbReference>
<evidence type="ECO:0000313" key="4">
    <source>
        <dbReference type="Proteomes" id="UP000234881"/>
    </source>
</evidence>
<organism evidence="3 4">
    <name type="scientific">Cohaesibacter celericrescens</name>
    <dbReference type="NCBI Taxonomy" id="2067669"/>
    <lineage>
        <taxon>Bacteria</taxon>
        <taxon>Pseudomonadati</taxon>
        <taxon>Pseudomonadota</taxon>
        <taxon>Alphaproteobacteria</taxon>
        <taxon>Hyphomicrobiales</taxon>
        <taxon>Cohaesibacteraceae</taxon>
    </lineage>
</organism>
<dbReference type="Proteomes" id="UP000234881">
    <property type="component" value="Unassembled WGS sequence"/>
</dbReference>
<dbReference type="GO" id="GO:0016020">
    <property type="term" value="C:membrane"/>
    <property type="evidence" value="ECO:0007669"/>
    <property type="project" value="TreeGrafter"/>
</dbReference>
<dbReference type="OrthoDB" id="9790785at2"/>
<keyword evidence="2" id="KW-0560">Oxidoreductase</keyword>
<name>A0A2N5XS79_9HYPH</name>
<evidence type="ECO:0000313" key="3">
    <source>
        <dbReference type="EMBL" id="PLW77381.1"/>
    </source>
</evidence>
<dbReference type="GO" id="GO:0016491">
    <property type="term" value="F:oxidoreductase activity"/>
    <property type="evidence" value="ECO:0007669"/>
    <property type="project" value="UniProtKB-KW"/>
</dbReference>